<dbReference type="InterPro" id="IPR008979">
    <property type="entry name" value="Galactose-bd-like_sf"/>
</dbReference>
<dbReference type="InterPro" id="IPR001944">
    <property type="entry name" value="Glycoside_Hdrlase_35"/>
</dbReference>
<feature type="non-terminal residue" evidence="4">
    <location>
        <position position="1"/>
    </location>
</feature>
<protein>
    <submittedName>
        <fullName evidence="4">15126_t:CDS:1</fullName>
    </submittedName>
</protein>
<evidence type="ECO:0000256" key="2">
    <source>
        <dbReference type="ARBA" id="ARBA00023295"/>
    </source>
</evidence>
<dbReference type="GO" id="GO:0004553">
    <property type="term" value="F:hydrolase activity, hydrolyzing O-glycosyl compounds"/>
    <property type="evidence" value="ECO:0007669"/>
    <property type="project" value="InterPro"/>
</dbReference>
<gene>
    <name evidence="4" type="ORF">AMORRO_LOCUS14115</name>
</gene>
<reference evidence="4" key="1">
    <citation type="submission" date="2021-06" db="EMBL/GenBank/DDBJ databases">
        <authorList>
            <person name="Kallberg Y."/>
            <person name="Tangrot J."/>
            <person name="Rosling A."/>
        </authorList>
    </citation>
    <scope>NUCLEOTIDE SEQUENCE</scope>
    <source>
        <strain evidence="4">CL551</strain>
    </source>
</reference>
<accession>A0A9N9IG47</accession>
<dbReference type="SUPFAM" id="SSF49785">
    <property type="entry name" value="Galactose-binding domain-like"/>
    <property type="match status" value="1"/>
</dbReference>
<sequence length="461" mass="53249">YHHTKRLHDILFQFEDVLMGNPIPTAKILGEKQEAYIYGNINSAKSLIFLCNADEKESKQISFCNVLWNLPRWSISILQGSDNSLETPSLILLMNTAIIESPKSSPDRLVFRILPESVVDTGSFFSLSEPIPLSVDECDKKTLRPPPQVATTQDTTDYMWLVTKLVIKREKRKEDQTLNKFILKLHNVGDVGTVYIDEKKQSIYRGGNEVHLPLDLNYSHDSFRDGIYPDGRKEYVFTLQILNGLMGLPHIMTHMEKYERGILGDVYLNNKQITSAGWGIKIGLVGEKERYFDPETHSPLPWKSMNSEKSFSMTTNISKEGLVWYKFQFTLPDEYHDVTRAEDTLPPIALDLISMGKGNVWVNGRHLGRYWLELATRPTDPRAREDQDYAGWYNPHIKCRVGYDVPSQRYYHIPLEWMKRYGEDRKNIVVLFEEWGGDPLKIRVAQRVQCNICEPDETCTH</sequence>
<keyword evidence="5" id="KW-1185">Reference proteome</keyword>
<evidence type="ECO:0000313" key="4">
    <source>
        <dbReference type="EMBL" id="CAG8732276.1"/>
    </source>
</evidence>
<dbReference type="Gene3D" id="2.60.120.260">
    <property type="entry name" value="Galactose-binding domain-like"/>
    <property type="match status" value="2"/>
</dbReference>
<dbReference type="PANTHER" id="PTHR23421">
    <property type="entry name" value="BETA-GALACTOSIDASE RELATED"/>
    <property type="match status" value="1"/>
</dbReference>
<evidence type="ECO:0000313" key="5">
    <source>
        <dbReference type="Proteomes" id="UP000789342"/>
    </source>
</evidence>
<organism evidence="4 5">
    <name type="scientific">Acaulospora morrowiae</name>
    <dbReference type="NCBI Taxonomy" id="94023"/>
    <lineage>
        <taxon>Eukaryota</taxon>
        <taxon>Fungi</taxon>
        <taxon>Fungi incertae sedis</taxon>
        <taxon>Mucoromycota</taxon>
        <taxon>Glomeromycotina</taxon>
        <taxon>Glomeromycetes</taxon>
        <taxon>Diversisporales</taxon>
        <taxon>Acaulosporaceae</taxon>
        <taxon>Acaulospora</taxon>
    </lineage>
</organism>
<feature type="domain" description="Beta-galactosidase galactose-binding" evidence="3">
    <location>
        <begin position="322"/>
        <end position="420"/>
    </location>
</feature>
<keyword evidence="2" id="KW-0326">Glycosidase</keyword>
<keyword evidence="1" id="KW-0378">Hydrolase</keyword>
<name>A0A9N9IG47_9GLOM</name>
<dbReference type="Pfam" id="PF21467">
    <property type="entry name" value="BetaGal_gal-bd"/>
    <property type="match status" value="1"/>
</dbReference>
<dbReference type="OrthoDB" id="1657402at2759"/>
<dbReference type="AlphaFoldDB" id="A0A9N9IG47"/>
<proteinExistence type="predicted"/>
<evidence type="ECO:0000256" key="1">
    <source>
        <dbReference type="ARBA" id="ARBA00022801"/>
    </source>
</evidence>
<dbReference type="InterPro" id="IPR048913">
    <property type="entry name" value="BetaGal_gal-bd"/>
</dbReference>
<dbReference type="EMBL" id="CAJVPV010026705">
    <property type="protein sequence ID" value="CAG8732276.1"/>
    <property type="molecule type" value="Genomic_DNA"/>
</dbReference>
<dbReference type="PRINTS" id="PR00742">
    <property type="entry name" value="GLHYDRLASE35"/>
</dbReference>
<comment type="caution">
    <text evidence="4">The sequence shown here is derived from an EMBL/GenBank/DDBJ whole genome shotgun (WGS) entry which is preliminary data.</text>
</comment>
<dbReference type="GO" id="GO:0005975">
    <property type="term" value="P:carbohydrate metabolic process"/>
    <property type="evidence" value="ECO:0007669"/>
    <property type="project" value="InterPro"/>
</dbReference>
<dbReference type="Proteomes" id="UP000789342">
    <property type="component" value="Unassembled WGS sequence"/>
</dbReference>
<evidence type="ECO:0000259" key="3">
    <source>
        <dbReference type="Pfam" id="PF21467"/>
    </source>
</evidence>